<keyword evidence="1" id="KW-0812">Transmembrane</keyword>
<sequence>MSSFLEATPNVKRVNTLLQVGTLSSPAWILTCLYLSLDSVIFMALFLVLFVWVAQILNNDAQQK</sequence>
<protein>
    <submittedName>
        <fullName evidence="2">Uncharacterized protein</fullName>
    </submittedName>
</protein>
<evidence type="ECO:0000313" key="2">
    <source>
        <dbReference type="EMBL" id="MTC36404.1"/>
    </source>
</evidence>
<evidence type="ECO:0000313" key="3">
    <source>
        <dbReference type="Proteomes" id="UP000449944"/>
    </source>
</evidence>
<accession>A0AAW9VGX2</accession>
<comment type="caution">
    <text evidence="2">The sequence shown here is derived from an EMBL/GenBank/DDBJ whole genome shotgun (WGS) entry which is preliminary data.</text>
</comment>
<keyword evidence="1" id="KW-1133">Transmembrane helix</keyword>
<dbReference type="EMBL" id="WLUB01000055">
    <property type="protein sequence ID" value="MTC36404.1"/>
    <property type="molecule type" value="Genomic_DNA"/>
</dbReference>
<evidence type="ECO:0000256" key="1">
    <source>
        <dbReference type="SAM" id="Phobius"/>
    </source>
</evidence>
<gene>
    <name evidence="2" type="ORF">GKR67_17650</name>
</gene>
<proteinExistence type="predicted"/>
<keyword evidence="1" id="KW-0472">Membrane</keyword>
<reference evidence="2 3" key="1">
    <citation type="submission" date="2019-10" db="EMBL/GenBank/DDBJ databases">
        <title>Comparative genomic analysis of Providencia.</title>
        <authorList>
            <person name="Yuan C."/>
            <person name="Wei Y."/>
            <person name="Yin Z."/>
        </authorList>
    </citation>
    <scope>NUCLEOTIDE SEQUENCE [LARGE SCALE GENOMIC DNA]</scope>
    <source>
        <strain evidence="3">wls1934</strain>
    </source>
</reference>
<name>A0AAW9VGX2_9GAMM</name>
<dbReference type="AlphaFoldDB" id="A0AAW9VGX2"/>
<dbReference type="Proteomes" id="UP000449944">
    <property type="component" value="Unassembled WGS sequence"/>
</dbReference>
<organism evidence="2 3">
    <name type="scientific">Providencia alcalifaciens</name>
    <dbReference type="NCBI Taxonomy" id="126385"/>
    <lineage>
        <taxon>Bacteria</taxon>
        <taxon>Pseudomonadati</taxon>
        <taxon>Pseudomonadota</taxon>
        <taxon>Gammaproteobacteria</taxon>
        <taxon>Enterobacterales</taxon>
        <taxon>Morganellaceae</taxon>
        <taxon>Providencia</taxon>
    </lineage>
</organism>
<feature type="transmembrane region" description="Helical" evidence="1">
    <location>
        <begin position="27"/>
        <end position="54"/>
    </location>
</feature>